<evidence type="ECO:0000256" key="6">
    <source>
        <dbReference type="ARBA" id="ARBA00020597"/>
    </source>
</evidence>
<organism evidence="13 14">
    <name type="scientific">Benzoatithermus flavus</name>
    <dbReference type="NCBI Taxonomy" id="3108223"/>
    <lineage>
        <taxon>Bacteria</taxon>
        <taxon>Pseudomonadati</taxon>
        <taxon>Pseudomonadota</taxon>
        <taxon>Alphaproteobacteria</taxon>
        <taxon>Geminicoccales</taxon>
        <taxon>Geminicoccaceae</taxon>
        <taxon>Benzoatithermus</taxon>
    </lineage>
</organism>
<dbReference type="HAMAP" id="MF_00486">
    <property type="entry name" value="McH"/>
    <property type="match status" value="1"/>
</dbReference>
<keyword evidence="9 12" id="KW-0378">Hydrolase</keyword>
<evidence type="ECO:0000256" key="7">
    <source>
        <dbReference type="ARBA" id="ARBA00022490"/>
    </source>
</evidence>
<comment type="catalytic activity">
    <reaction evidence="11 12">
        <text>5,10-methenyl-5,6,7,8-tetrahydromethanopterin + H2O = N(5)-formyl-5,6,7,8-tetrahydromethanopterin + H(+)</text>
        <dbReference type="Rhea" id="RHEA:19053"/>
        <dbReference type="ChEBI" id="CHEBI:15377"/>
        <dbReference type="ChEBI" id="CHEBI:15378"/>
        <dbReference type="ChEBI" id="CHEBI:58018"/>
        <dbReference type="ChEBI" id="CHEBI:58337"/>
        <dbReference type="EC" id="3.5.4.27"/>
    </reaction>
</comment>
<evidence type="ECO:0000256" key="4">
    <source>
        <dbReference type="ARBA" id="ARBA00006902"/>
    </source>
</evidence>
<accession>A0ABU8XP79</accession>
<dbReference type="Pfam" id="PF02289">
    <property type="entry name" value="MCH"/>
    <property type="match status" value="1"/>
</dbReference>
<evidence type="ECO:0000256" key="8">
    <source>
        <dbReference type="ARBA" id="ARBA00022563"/>
    </source>
</evidence>
<protein>
    <recommendedName>
        <fullName evidence="6 12">Methenyltetrahydromethanopterin cyclohydrolase</fullName>
        <ecNumber evidence="5 12">3.5.4.27</ecNumber>
    </recommendedName>
    <alternativeName>
        <fullName evidence="10 12">Methenyl-H4MPT cyclohydrolase</fullName>
    </alternativeName>
</protein>
<evidence type="ECO:0000256" key="12">
    <source>
        <dbReference type="HAMAP-Rule" id="MF_00486"/>
    </source>
</evidence>
<comment type="caution">
    <text evidence="13">The sequence shown here is derived from an EMBL/GenBank/DDBJ whole genome shotgun (WGS) entry which is preliminary data.</text>
</comment>
<dbReference type="SUPFAM" id="SSF56199">
    <property type="entry name" value="Methenyltetrahydromethanopterin cyclohydrolase"/>
    <property type="match status" value="1"/>
</dbReference>
<evidence type="ECO:0000256" key="1">
    <source>
        <dbReference type="ARBA" id="ARBA00004058"/>
    </source>
</evidence>
<comment type="pathway">
    <text evidence="3 12">One-carbon metabolism; formaldehyde degradation; formate from formaldehyde (H(4)MPT route): step 3/5.</text>
</comment>
<dbReference type="Gene3D" id="3.10.340.11">
    <property type="entry name" value="Methenyltetrahydromethanopterin Cyclohydrolase, Chain A, domain 1"/>
    <property type="match status" value="1"/>
</dbReference>
<proteinExistence type="inferred from homology"/>
<name>A0ABU8XP79_9PROT</name>
<comment type="function">
    <text evidence="1 12">Catalyzes the hydrolysis of methenyl-H(4)MPT(+) to 5-formyl-H(4)MPT.</text>
</comment>
<evidence type="ECO:0000256" key="10">
    <source>
        <dbReference type="ARBA" id="ARBA00030468"/>
    </source>
</evidence>
<dbReference type="Gene3D" id="3.30.1030.10">
    <property type="entry name" value="Methenyltetrahydromethanopterin Cyclohydrolase, Chain A, domain 2"/>
    <property type="match status" value="1"/>
</dbReference>
<comment type="similarity">
    <text evidence="4 12">Belongs to the MCH family.</text>
</comment>
<gene>
    <name evidence="12 13" type="primary">mch</name>
    <name evidence="13" type="ORF">U1T56_07650</name>
</gene>
<keyword evidence="14" id="KW-1185">Reference proteome</keyword>
<evidence type="ECO:0000256" key="2">
    <source>
        <dbReference type="ARBA" id="ARBA00004496"/>
    </source>
</evidence>
<evidence type="ECO:0000256" key="5">
    <source>
        <dbReference type="ARBA" id="ARBA00012765"/>
    </source>
</evidence>
<dbReference type="RefSeq" id="WP_418158873.1">
    <property type="nucleotide sequence ID" value="NZ_JBBLZC010000006.1"/>
</dbReference>
<comment type="subcellular location">
    <subcellularLocation>
        <location evidence="2 12">Cytoplasm</location>
    </subcellularLocation>
</comment>
<evidence type="ECO:0000313" key="14">
    <source>
        <dbReference type="Proteomes" id="UP001375743"/>
    </source>
</evidence>
<dbReference type="EMBL" id="JBBLZC010000006">
    <property type="protein sequence ID" value="MEK0083020.1"/>
    <property type="molecule type" value="Genomic_DNA"/>
</dbReference>
<dbReference type="CDD" id="cd00545">
    <property type="entry name" value="MCH"/>
    <property type="match status" value="1"/>
</dbReference>
<dbReference type="Proteomes" id="UP001375743">
    <property type="component" value="Unassembled WGS sequence"/>
</dbReference>
<evidence type="ECO:0000256" key="11">
    <source>
        <dbReference type="ARBA" id="ARBA00048684"/>
    </source>
</evidence>
<keyword evidence="8 12" id="KW-0554">One-carbon metabolism</keyword>
<dbReference type="NCBIfam" id="TIGR03120">
    <property type="entry name" value="one_C_mch"/>
    <property type="match status" value="1"/>
</dbReference>
<evidence type="ECO:0000256" key="9">
    <source>
        <dbReference type="ARBA" id="ARBA00022801"/>
    </source>
</evidence>
<dbReference type="GO" id="GO:0018759">
    <property type="term" value="F:methenyltetrahydromethanopterin cyclohydrolase activity"/>
    <property type="evidence" value="ECO:0007669"/>
    <property type="project" value="UniProtKB-EC"/>
</dbReference>
<keyword evidence="7 12" id="KW-0963">Cytoplasm</keyword>
<sequence length="326" mass="33790">MSEARPSLGQAAQPLVAALVADAAALRLEVGRSATGATIVDGGIAAPGGIEAGRRIAEICLGGLGRVEITAGSPFPAWPFRIGVTASDPVLACLGSQYAGWSLSHGEGEGAYFAMASGPGRARAVKEELFGELAYADEAAPGGFFVLETDRVPPEALIERVAADCRLSPSDLVFVLTPTTSLAGAVQITARVLEVALHKVHALGFPLRHVRDGLGSAPLPPPSPDFLTAMGRTNDAILFGGEVQLFVDGPEDAARELAEKLPSSASRDYGKPFATIFKEAGFDFYRIDPMLFSPAKVLVTALASGRTFTAGMLAPDLLAQSFDGAV</sequence>
<dbReference type="InterPro" id="IPR003209">
    <property type="entry name" value="METHMP_CycHdrlase"/>
</dbReference>
<evidence type="ECO:0000256" key="3">
    <source>
        <dbReference type="ARBA" id="ARBA00005087"/>
    </source>
</evidence>
<reference evidence="13 14" key="1">
    <citation type="submission" date="2024-01" db="EMBL/GenBank/DDBJ databases">
        <title>Multi-omics insights into the function and evolution of sodium benzoate biodegradation pathways in Benzoatithermus flavus gen. nov., sp. nov. from hot spring.</title>
        <authorList>
            <person name="Hu C.-J."/>
            <person name="Li W.-J."/>
        </authorList>
    </citation>
    <scope>NUCLEOTIDE SEQUENCE [LARGE SCALE GENOMIC DNA]</scope>
    <source>
        <strain evidence="13 14">SYSU G07066</strain>
    </source>
</reference>
<dbReference type="EC" id="3.5.4.27" evidence="5 12"/>
<evidence type="ECO:0000313" key="13">
    <source>
        <dbReference type="EMBL" id="MEK0083020.1"/>
    </source>
</evidence>